<feature type="transmembrane region" description="Helical" evidence="9">
    <location>
        <begin position="12"/>
        <end position="30"/>
    </location>
</feature>
<organism evidence="11 12">
    <name type="scientific">Anaerotruncus massiliensis</name>
    <name type="common">ex Liu et al. 2021</name>
    <dbReference type="NCBI Taxonomy" id="2321404"/>
    <lineage>
        <taxon>Bacteria</taxon>
        <taxon>Bacillati</taxon>
        <taxon>Bacillota</taxon>
        <taxon>Clostridia</taxon>
        <taxon>Eubacteriales</taxon>
        <taxon>Oscillospiraceae</taxon>
        <taxon>Anaerotruncus</taxon>
    </lineage>
</organism>
<evidence type="ECO:0000313" key="12">
    <source>
        <dbReference type="Proteomes" id="UP000276301"/>
    </source>
</evidence>
<dbReference type="InterPro" id="IPR022645">
    <property type="entry name" value="SecD/SecF_bac"/>
</dbReference>
<evidence type="ECO:0000256" key="2">
    <source>
        <dbReference type="ARBA" id="ARBA00022448"/>
    </source>
</evidence>
<evidence type="ECO:0000256" key="9">
    <source>
        <dbReference type="HAMAP-Rule" id="MF_01464"/>
    </source>
</evidence>
<dbReference type="HAMAP" id="MF_01464_B">
    <property type="entry name" value="SecF_B"/>
    <property type="match status" value="1"/>
</dbReference>
<dbReference type="Gene3D" id="1.20.1640.10">
    <property type="entry name" value="Multidrug efflux transporter AcrB transmembrane domain"/>
    <property type="match status" value="1"/>
</dbReference>
<comment type="subunit">
    <text evidence="9">Forms a complex with SecD. Part of the essential Sec protein translocation apparatus which comprises SecA, SecYEG and auxiliary proteins SecDF. Other proteins may also be involved.</text>
</comment>
<proteinExistence type="inferred from homology"/>
<evidence type="ECO:0000256" key="1">
    <source>
        <dbReference type="ARBA" id="ARBA00004651"/>
    </source>
</evidence>
<keyword evidence="3 9" id="KW-1003">Cell membrane</keyword>
<dbReference type="SUPFAM" id="SSF82866">
    <property type="entry name" value="Multidrug efflux transporter AcrB transmembrane domain"/>
    <property type="match status" value="1"/>
</dbReference>
<dbReference type="PRINTS" id="PR01755">
    <property type="entry name" value="SECFTRNLCASE"/>
</dbReference>
<feature type="transmembrane region" description="Helical" evidence="9">
    <location>
        <begin position="276"/>
        <end position="298"/>
    </location>
</feature>
<dbReference type="Pfam" id="PF02355">
    <property type="entry name" value="SecD_SecF_C"/>
    <property type="match status" value="1"/>
</dbReference>
<dbReference type="RefSeq" id="WP_121585903.1">
    <property type="nucleotide sequence ID" value="NZ_RCHT01000001.1"/>
</dbReference>
<comment type="function">
    <text evidence="9">Part of the Sec protein translocase complex. Interacts with the SecYEG preprotein conducting channel. SecDF uses the proton motive force (PMF) to complete protein translocation after the ATP-dependent function of SecA.</text>
</comment>
<keyword evidence="6 9" id="KW-1133">Transmembrane helix</keyword>
<dbReference type="EMBL" id="RCHT01000001">
    <property type="protein sequence ID" value="RLL14773.1"/>
    <property type="molecule type" value="Genomic_DNA"/>
</dbReference>
<accession>A0A498CYQ0</accession>
<dbReference type="AlphaFoldDB" id="A0A498CYQ0"/>
<name>A0A498CYQ0_9FIRM</name>
<gene>
    <name evidence="9 11" type="primary">secF</name>
    <name evidence="11" type="ORF">D4A47_01985</name>
</gene>
<sequence>MKQIDIVGRRKIWFTISIVLIVIAILASFFPGVKLDIQFSGGTIVTYSFNGDLDKGEFQSTIENSLGQKVTLREQNDVNTGATNYVITLNSKSGVTPDQQIAVNAALNEKFPGADIQTASISNVDPSIGRDFLLKSVVAVAVASILMIVYIAFRFRKMNGWSAGVIAVAALVHDLIIAYGAFVVCGFPLNDSFIAVMLTILGYSINNTIIVYDRIRENRRLLPVKTSYKDLVNISVNQSMSRSINTTVSTVIAVGCVCVMSLVYNVSSILTFSFPLLVGMFAGFFSSMFISGSLWTLWQEHKLAKK</sequence>
<dbReference type="GO" id="GO:0043952">
    <property type="term" value="P:protein transport by the Sec complex"/>
    <property type="evidence" value="ECO:0007669"/>
    <property type="project" value="UniProtKB-UniRule"/>
</dbReference>
<dbReference type="GO" id="GO:0005886">
    <property type="term" value="C:plasma membrane"/>
    <property type="evidence" value="ECO:0007669"/>
    <property type="project" value="UniProtKB-SubCell"/>
</dbReference>
<keyword evidence="2 9" id="KW-0813">Transport</keyword>
<evidence type="ECO:0000256" key="4">
    <source>
        <dbReference type="ARBA" id="ARBA00022692"/>
    </source>
</evidence>
<keyword evidence="12" id="KW-1185">Reference proteome</keyword>
<evidence type="ECO:0000256" key="3">
    <source>
        <dbReference type="ARBA" id="ARBA00022475"/>
    </source>
</evidence>
<feature type="transmembrane region" description="Helical" evidence="9">
    <location>
        <begin position="244"/>
        <end position="264"/>
    </location>
</feature>
<protein>
    <recommendedName>
        <fullName evidence="9">Protein-export membrane protein SecF</fullName>
    </recommendedName>
</protein>
<comment type="similarity">
    <text evidence="9">Belongs to the SecD/SecF family. SecF subfamily.</text>
</comment>
<evidence type="ECO:0000256" key="6">
    <source>
        <dbReference type="ARBA" id="ARBA00022989"/>
    </source>
</evidence>
<dbReference type="GO" id="GO:0065002">
    <property type="term" value="P:intracellular protein transmembrane transport"/>
    <property type="evidence" value="ECO:0007669"/>
    <property type="project" value="UniProtKB-UniRule"/>
</dbReference>
<dbReference type="InterPro" id="IPR005665">
    <property type="entry name" value="SecF_bac"/>
</dbReference>
<keyword evidence="4 9" id="KW-0812">Transmembrane</keyword>
<evidence type="ECO:0000256" key="5">
    <source>
        <dbReference type="ARBA" id="ARBA00022927"/>
    </source>
</evidence>
<evidence type="ECO:0000256" key="7">
    <source>
        <dbReference type="ARBA" id="ARBA00023010"/>
    </source>
</evidence>
<evidence type="ECO:0000256" key="8">
    <source>
        <dbReference type="ARBA" id="ARBA00023136"/>
    </source>
</evidence>
<dbReference type="NCBIfam" id="TIGR00966">
    <property type="entry name" value="transloc_SecF"/>
    <property type="match status" value="1"/>
</dbReference>
<dbReference type="InterPro" id="IPR048634">
    <property type="entry name" value="SecD_SecF_C"/>
</dbReference>
<keyword evidence="7 9" id="KW-0811">Translocation</keyword>
<evidence type="ECO:0000313" key="11">
    <source>
        <dbReference type="EMBL" id="RLL14773.1"/>
    </source>
</evidence>
<dbReference type="GO" id="GO:0015450">
    <property type="term" value="F:protein-transporting ATPase activity"/>
    <property type="evidence" value="ECO:0007669"/>
    <property type="project" value="InterPro"/>
</dbReference>
<evidence type="ECO:0000259" key="10">
    <source>
        <dbReference type="Pfam" id="PF02355"/>
    </source>
</evidence>
<keyword evidence="8 9" id="KW-0472">Membrane</keyword>
<dbReference type="GO" id="GO:0006605">
    <property type="term" value="P:protein targeting"/>
    <property type="evidence" value="ECO:0007669"/>
    <property type="project" value="UniProtKB-UniRule"/>
</dbReference>
<feature type="transmembrane region" description="Helical" evidence="9">
    <location>
        <begin position="165"/>
        <end position="187"/>
    </location>
</feature>
<comment type="caution">
    <text evidence="11">The sequence shown here is derived from an EMBL/GenBank/DDBJ whole genome shotgun (WGS) entry which is preliminary data.</text>
</comment>
<comment type="subcellular location">
    <subcellularLocation>
        <location evidence="1 9">Cell membrane</location>
        <topology evidence="1 9">Multi-pass membrane protein</topology>
    </subcellularLocation>
</comment>
<dbReference type="PANTHER" id="PTHR30081">
    <property type="entry name" value="PROTEIN-EXPORT MEMBRANE PROTEIN SEC"/>
    <property type="match status" value="1"/>
</dbReference>
<keyword evidence="5 9" id="KW-0653">Protein transport</keyword>
<feature type="transmembrane region" description="Helical" evidence="9">
    <location>
        <begin position="193"/>
        <end position="212"/>
    </location>
</feature>
<dbReference type="InterPro" id="IPR022813">
    <property type="entry name" value="SecD/SecF_arch_bac"/>
</dbReference>
<dbReference type="PANTHER" id="PTHR30081:SF8">
    <property type="entry name" value="PROTEIN TRANSLOCASE SUBUNIT SECF"/>
    <property type="match status" value="1"/>
</dbReference>
<reference evidence="11 12" key="1">
    <citation type="submission" date="2018-10" db="EMBL/GenBank/DDBJ databases">
        <title>Anaerotruncus faecis sp. nov., isolated from human feces.</title>
        <authorList>
            <person name="Wang Y.-J."/>
        </authorList>
    </citation>
    <scope>NUCLEOTIDE SEQUENCE [LARGE SCALE GENOMIC DNA]</scope>
    <source>
        <strain evidence="11 12">22A2-44</strain>
    </source>
</reference>
<feature type="transmembrane region" description="Helical" evidence="9">
    <location>
        <begin position="132"/>
        <end position="153"/>
    </location>
</feature>
<dbReference type="Proteomes" id="UP000276301">
    <property type="component" value="Unassembled WGS sequence"/>
</dbReference>
<feature type="domain" description="Protein export membrane protein SecD/SecF C-terminal" evidence="10">
    <location>
        <begin position="113"/>
        <end position="300"/>
    </location>
</feature>